<feature type="transmembrane region" description="Helical" evidence="15">
    <location>
        <begin position="107"/>
        <end position="125"/>
    </location>
</feature>
<feature type="transmembrane region" description="Helical" evidence="15">
    <location>
        <begin position="382"/>
        <end position="401"/>
    </location>
</feature>
<feature type="transmembrane region" description="Helical" evidence="15">
    <location>
        <begin position="497"/>
        <end position="517"/>
    </location>
</feature>
<sequence>MEFLSEALDLVLGQKFLLIASSGVLAVALGNFSQLYKRDQLSINAIVKFGIFNSVLVVFASIWLNYVNVSVPSPYLELIRGKKDEFFHIPQTQVYCQGRYSQWDDKITTPPGLYLAAIAWSRLVGKTDCSAQTLRQFNVVAILLTSLFAAFSQFTAKGAQSSLLRSNFALHSGLNIALFPVLFFFSGLFYTDVLSTCVVLVAYSNHSARVSTKTGPPGFLNDLYTIALGVCALCMRQTNVFWVVVYMGGLEAVAALKDLNQEPADAPFTVTHSKFQLFPPRYTKGHVYDPTVGGAELHFFPWRFTLGEVYDPPVGDAWPGDLALCVLSLVCAACWNLFALLRRIYPHIITLCLFAAFVAWNEGVVLGDKSNHVATLHAAQMLYIWPLFAFFSTPLFIPQVVRCLSAACRFLTKSSQPSASSWLRESDGHFEKNQFALKVFNAVFSNGPLLSTLLVAACLMVGLLIVHFNTIVHPFTLADNRHYMFYIFRYSILRGSVVRHALVPVYVFCGWLCWSALYDSKSSKPAIATPTIIISSATRPSFSILNGGASQSPPTSTVIILLLTTTLSLMTAPLVEPRYFILPWVFWRLLVPAWSMDDLFGTDQIATDKPSSIWLVRVGNRYDVRLALESIWFLLINVMTMYIFLTRPFYWKAEDGTLLDGGNVQRFMW</sequence>
<evidence type="ECO:0000256" key="1">
    <source>
        <dbReference type="ARBA" id="ARBA00004477"/>
    </source>
</evidence>
<accession>A0ABR1UMD0</accession>
<evidence type="ECO:0000256" key="12">
    <source>
        <dbReference type="ARBA" id="ARBA00032069"/>
    </source>
</evidence>
<dbReference type="EMBL" id="JAQQWM010000006">
    <property type="protein sequence ID" value="KAK8059225.1"/>
    <property type="molecule type" value="Genomic_DNA"/>
</dbReference>
<feature type="transmembrane region" description="Helical" evidence="15">
    <location>
        <begin position="453"/>
        <end position="476"/>
    </location>
</feature>
<feature type="transmembrane region" description="Helical" evidence="15">
    <location>
        <begin position="12"/>
        <end position="33"/>
    </location>
</feature>
<evidence type="ECO:0000256" key="13">
    <source>
        <dbReference type="ARBA" id="ARBA00044727"/>
    </source>
</evidence>
<evidence type="ECO:0000256" key="4">
    <source>
        <dbReference type="ARBA" id="ARBA00011967"/>
    </source>
</evidence>
<feature type="transmembrane region" description="Helical" evidence="15">
    <location>
        <begin position="344"/>
        <end position="361"/>
    </location>
</feature>
<comment type="catalytic activity">
    <reaction evidence="14">
        <text>an alpha-D-Glc-(1-&gt;3)-alpha-D-Glc-(1-&gt;3)-alpha-D-Man-(1-&gt;2)-alpha-D-Man-(1-&gt;2)-alpha-D-Man-(1-&gt;3)-[alpha-D-Man-(1-&gt;2)-alpha-D-Man-(1-&gt;3)-[alpha-D-Man-(1-&gt;2)-alpha-D-Man-(1-&gt;6)]-alpha-D-Man-(1-&gt;6)]-beta-D-Man-(1-&gt;4)-beta-D-GlcNAc-(1-&gt;4)-alpha-D-GlcNAc-diphospho-di-trans,poly-cis-dolichol + a di-trans,poly-cis-dolichyl beta-D-glucosyl phosphate = a alpha-D-Glc-(1-&gt;2)-alpha-D-Glc-(1-&gt;3)-alpha-D-Glc-(1-&gt;3)-alpha-D-Man-(1-&gt;2)-alpha-D-Man-(1-&gt;2)-alpha-D-Man-(1-&gt;3)-[alpha-D-Man-(1-&gt;2)-alpha-D-Man-(1-&gt;3)-[alpha-D-Man-(1-&gt;2)-alpha-D-Man-(1-&gt;6)]-alpha-D-Man-(1-&gt;6)]-beta-D-Man-(1-&gt;4)-beta-D-GlcNAc-(1-&gt;4)-alpha-D-GlcNAc-diphospho-di-trans,poly-cis-dolichol + a di-trans,poly-cis-dolichyl phosphate + H(+)</text>
        <dbReference type="Rhea" id="RHEA:29543"/>
        <dbReference type="Rhea" id="RHEA-COMP:19498"/>
        <dbReference type="Rhea" id="RHEA-COMP:19502"/>
        <dbReference type="Rhea" id="RHEA-COMP:19512"/>
        <dbReference type="Rhea" id="RHEA-COMP:19522"/>
        <dbReference type="ChEBI" id="CHEBI:15378"/>
        <dbReference type="ChEBI" id="CHEBI:57525"/>
        <dbReference type="ChEBI" id="CHEBI:57683"/>
        <dbReference type="ChEBI" id="CHEBI:132522"/>
        <dbReference type="ChEBI" id="CHEBI:132523"/>
        <dbReference type="EC" id="2.4.1.256"/>
    </reaction>
    <physiologicalReaction direction="left-to-right" evidence="14">
        <dbReference type="Rhea" id="RHEA:29544"/>
    </physiologicalReaction>
</comment>
<feature type="transmembrane region" description="Helical" evidence="15">
    <location>
        <begin position="176"/>
        <end position="203"/>
    </location>
</feature>
<keyword evidence="9" id="KW-0256">Endoplasmic reticulum</keyword>
<evidence type="ECO:0000313" key="17">
    <source>
        <dbReference type="Proteomes" id="UP001446871"/>
    </source>
</evidence>
<evidence type="ECO:0000313" key="16">
    <source>
        <dbReference type="EMBL" id="KAK8059225.1"/>
    </source>
</evidence>
<comment type="similarity">
    <text evidence="3">Belongs to the ALG10 glucosyltransferase family.</text>
</comment>
<gene>
    <name evidence="16" type="ORF">PG996_009155</name>
</gene>
<reference evidence="16 17" key="1">
    <citation type="submission" date="2023-01" db="EMBL/GenBank/DDBJ databases">
        <title>Analysis of 21 Apiospora genomes using comparative genomics revels a genus with tremendous synthesis potential of carbohydrate active enzymes and secondary metabolites.</title>
        <authorList>
            <person name="Sorensen T."/>
        </authorList>
    </citation>
    <scope>NUCLEOTIDE SEQUENCE [LARGE SCALE GENOMIC DNA]</scope>
    <source>
        <strain evidence="16 17">CBS 83171</strain>
    </source>
</reference>
<dbReference type="PANTHER" id="PTHR12989:SF10">
    <property type="entry name" value="DOL-P-GLC:GLC(2)MAN(9)GLCNAC(2)-PP-DOL ALPHA-1,2-GLUCOSYLTRANSFERASE-RELATED"/>
    <property type="match status" value="1"/>
</dbReference>
<evidence type="ECO:0000256" key="14">
    <source>
        <dbReference type="ARBA" id="ARBA00048064"/>
    </source>
</evidence>
<evidence type="ECO:0000256" key="2">
    <source>
        <dbReference type="ARBA" id="ARBA00004922"/>
    </source>
</evidence>
<feature type="transmembrane region" description="Helical" evidence="15">
    <location>
        <begin position="137"/>
        <end position="156"/>
    </location>
</feature>
<protein>
    <recommendedName>
        <fullName evidence="5">Dol-P-Glc:Glc(2)Man(9)GlcNAc(2)-PP-Dol alpha-1,2-glucosyltransferase</fullName>
        <ecNumber evidence="4">2.4.1.256</ecNumber>
    </recommendedName>
    <alternativeName>
        <fullName evidence="12">Asparagine-linked glycosylation protein 10</fullName>
    </alternativeName>
</protein>
<feature type="transmembrane region" description="Helical" evidence="15">
    <location>
        <begin position="626"/>
        <end position="645"/>
    </location>
</feature>
<keyword evidence="8 15" id="KW-0812">Transmembrane</keyword>
<comment type="pathway">
    <text evidence="2">Protein modification; protein glycosylation.</text>
</comment>
<dbReference type="PANTHER" id="PTHR12989">
    <property type="entry name" value="ALPHA-1,2-GLUCOSYLTRANSFERASE ALG10"/>
    <property type="match status" value="1"/>
</dbReference>
<keyword evidence="10 15" id="KW-1133">Transmembrane helix</keyword>
<evidence type="ECO:0000256" key="7">
    <source>
        <dbReference type="ARBA" id="ARBA00022679"/>
    </source>
</evidence>
<evidence type="ECO:0000256" key="10">
    <source>
        <dbReference type="ARBA" id="ARBA00022989"/>
    </source>
</evidence>
<dbReference type="Pfam" id="PF04922">
    <property type="entry name" value="DIE2_ALG10"/>
    <property type="match status" value="1"/>
</dbReference>
<evidence type="ECO:0000256" key="6">
    <source>
        <dbReference type="ARBA" id="ARBA00022676"/>
    </source>
</evidence>
<dbReference type="EC" id="2.4.1.256" evidence="4"/>
<evidence type="ECO:0000256" key="3">
    <source>
        <dbReference type="ARBA" id="ARBA00010600"/>
    </source>
</evidence>
<evidence type="ECO:0000256" key="8">
    <source>
        <dbReference type="ARBA" id="ARBA00022692"/>
    </source>
</evidence>
<feature type="transmembrane region" description="Helical" evidence="15">
    <location>
        <begin position="322"/>
        <end position="338"/>
    </location>
</feature>
<evidence type="ECO:0000256" key="15">
    <source>
        <dbReference type="SAM" id="Phobius"/>
    </source>
</evidence>
<evidence type="ECO:0000256" key="9">
    <source>
        <dbReference type="ARBA" id="ARBA00022824"/>
    </source>
</evidence>
<evidence type="ECO:0000256" key="5">
    <source>
        <dbReference type="ARBA" id="ARBA00018512"/>
    </source>
</evidence>
<dbReference type="InterPro" id="IPR016900">
    <property type="entry name" value="Alg10"/>
</dbReference>
<keyword evidence="6" id="KW-0328">Glycosyltransferase</keyword>
<organism evidence="16 17">
    <name type="scientific">Apiospora saccharicola</name>
    <dbReference type="NCBI Taxonomy" id="335842"/>
    <lineage>
        <taxon>Eukaryota</taxon>
        <taxon>Fungi</taxon>
        <taxon>Dikarya</taxon>
        <taxon>Ascomycota</taxon>
        <taxon>Pezizomycotina</taxon>
        <taxon>Sordariomycetes</taxon>
        <taxon>Xylariomycetidae</taxon>
        <taxon>Amphisphaeriales</taxon>
        <taxon>Apiosporaceae</taxon>
        <taxon>Apiospora</taxon>
    </lineage>
</organism>
<comment type="caution">
    <text evidence="16">The sequence shown here is derived from an EMBL/GenBank/DDBJ whole genome shotgun (WGS) entry which is preliminary data.</text>
</comment>
<keyword evidence="11 15" id="KW-0472">Membrane</keyword>
<dbReference type="Proteomes" id="UP001446871">
    <property type="component" value="Unassembled WGS sequence"/>
</dbReference>
<proteinExistence type="inferred from homology"/>
<evidence type="ECO:0000256" key="11">
    <source>
        <dbReference type="ARBA" id="ARBA00023136"/>
    </source>
</evidence>
<name>A0ABR1UMD0_9PEZI</name>
<keyword evidence="17" id="KW-1185">Reference proteome</keyword>
<keyword evidence="7" id="KW-0808">Transferase</keyword>
<feature type="transmembrane region" description="Helical" evidence="15">
    <location>
        <begin position="45"/>
        <end position="66"/>
    </location>
</feature>
<comment type="subcellular location">
    <subcellularLocation>
        <location evidence="1">Endoplasmic reticulum membrane</location>
        <topology evidence="1">Multi-pass membrane protein</topology>
    </subcellularLocation>
</comment>
<comment type="function">
    <text evidence="13">Dol-P-Glc:Glc(2)Man(9)GlcNAc(2)-PP-Dol alpha-1,2-glucosyltransferase that operates in the biosynthetic pathway of dolichol-linked oligosaccharides, the glycan precursors employed in protein asparagine (N)-glycosylation. The assembly of dolichol-linked oligosaccharides begins on the cytosolic side of the endoplasmic reticulum membrane and finishes in its lumen. The sequential addition of sugars to dolichol pyrophosphate produces dolichol-linked oligosaccharides containing fourteen sugars, including two GlcNAcs, nine mannoses and three glucoses. Once assembled, the oligosaccharide is transferred from the lipid to nascent proteins by oligosaccharyltransferases. In the lumen of the endoplasmic reticulum, adds the third and last glucose residue from dolichyl phosphate glucose (Dol-P-Glc) onto the lipid-linked oligosaccharide intermediate Glc(2)Man(9)GlcNAc(2)-PP-Dol to produce Glc(3)Man(9)GlcNAc(2)-PP-Dol.</text>
</comment>